<dbReference type="EMBL" id="MTAB01000019">
    <property type="protein sequence ID" value="OSI19123.1"/>
    <property type="molecule type" value="Genomic_DNA"/>
</dbReference>
<dbReference type="STRING" id="1931275.BV914_08695"/>
<dbReference type="OrthoDB" id="559009at2"/>
<dbReference type="SMART" id="SM00899">
    <property type="entry name" value="FeoA"/>
    <property type="match status" value="1"/>
</dbReference>
<feature type="domain" description="Ferrous iron transporter FeoA-like" evidence="2">
    <location>
        <begin position="4"/>
        <end position="85"/>
    </location>
</feature>
<protein>
    <submittedName>
        <fullName evidence="3">Iron transporter</fullName>
    </submittedName>
</protein>
<proteinExistence type="predicted"/>
<organism evidence="3 4">
    <name type="scientific">Neisseria dumasiana</name>
    <dbReference type="NCBI Taxonomy" id="1931275"/>
    <lineage>
        <taxon>Bacteria</taxon>
        <taxon>Pseudomonadati</taxon>
        <taxon>Pseudomonadota</taxon>
        <taxon>Betaproteobacteria</taxon>
        <taxon>Neisseriales</taxon>
        <taxon>Neisseriaceae</taxon>
        <taxon>Neisseria</taxon>
    </lineage>
</organism>
<evidence type="ECO:0000313" key="3">
    <source>
        <dbReference type="EMBL" id="OSI19123.1"/>
    </source>
</evidence>
<dbReference type="Proteomes" id="UP000193303">
    <property type="component" value="Unassembled WGS sequence"/>
</dbReference>
<sequence>MSVVPLSQLAKGTCAHIESIGENPVFGELDALVSRRLADLGFSNGMLLMVMAVGVLGKGPFAVRLGNQSQFALRAPEAAKVMCRVVTDHF</sequence>
<comment type="caution">
    <text evidence="3">The sequence shown here is derived from an EMBL/GenBank/DDBJ whole genome shotgun (WGS) entry which is preliminary data.</text>
</comment>
<gene>
    <name evidence="3" type="ORF">BV912_08405</name>
</gene>
<dbReference type="SUPFAM" id="SSF50037">
    <property type="entry name" value="C-terminal domain of transcriptional repressors"/>
    <property type="match status" value="1"/>
</dbReference>
<evidence type="ECO:0000259" key="2">
    <source>
        <dbReference type="SMART" id="SM00899"/>
    </source>
</evidence>
<dbReference type="InterPro" id="IPR008988">
    <property type="entry name" value="Transcriptional_repressor_C"/>
</dbReference>
<dbReference type="GO" id="GO:0046914">
    <property type="term" value="F:transition metal ion binding"/>
    <property type="evidence" value="ECO:0007669"/>
    <property type="project" value="InterPro"/>
</dbReference>
<dbReference type="InterPro" id="IPR007167">
    <property type="entry name" value="Fe-transptr_FeoA-like"/>
</dbReference>
<evidence type="ECO:0000256" key="1">
    <source>
        <dbReference type="ARBA" id="ARBA00023004"/>
    </source>
</evidence>
<evidence type="ECO:0000313" key="4">
    <source>
        <dbReference type="Proteomes" id="UP000193303"/>
    </source>
</evidence>
<dbReference type="RefSeq" id="WP_085359849.1">
    <property type="nucleotide sequence ID" value="NZ_MTAB01000019.1"/>
</dbReference>
<dbReference type="Pfam" id="PF04023">
    <property type="entry name" value="FeoA"/>
    <property type="match status" value="1"/>
</dbReference>
<dbReference type="Gene3D" id="2.30.30.90">
    <property type="match status" value="1"/>
</dbReference>
<reference evidence="4" key="1">
    <citation type="submission" date="2017-01" db="EMBL/GenBank/DDBJ databases">
        <authorList>
            <person name="Mah S.A."/>
            <person name="Swanson W.J."/>
            <person name="Moy G.W."/>
            <person name="Vacquier V.D."/>
        </authorList>
    </citation>
    <scope>NUCLEOTIDE SEQUENCE [LARGE SCALE GENOMIC DNA]</scope>
    <source>
        <strain evidence="4">124861</strain>
    </source>
</reference>
<keyword evidence="1" id="KW-0408">Iron</keyword>
<accession>A0A1X3DGS3</accession>
<dbReference type="InterPro" id="IPR038157">
    <property type="entry name" value="FeoA_core_dom"/>
</dbReference>
<name>A0A1X3DGS3_9NEIS</name>
<dbReference type="AlphaFoldDB" id="A0A1X3DGS3"/>